<evidence type="ECO:0000256" key="1">
    <source>
        <dbReference type="SAM" id="MobiDB-lite"/>
    </source>
</evidence>
<evidence type="ECO:0000313" key="3">
    <source>
        <dbReference type="Proteomes" id="UP001642464"/>
    </source>
</evidence>
<proteinExistence type="predicted"/>
<gene>
    <name evidence="2" type="ORF">SCF082_LOCUS27355</name>
</gene>
<keyword evidence="3" id="KW-1185">Reference proteome</keyword>
<evidence type="ECO:0000313" key="2">
    <source>
        <dbReference type="EMBL" id="CAK9049348.1"/>
    </source>
</evidence>
<feature type="region of interest" description="Disordered" evidence="1">
    <location>
        <begin position="1"/>
        <end position="37"/>
    </location>
</feature>
<accession>A0ABP0MCY8</accession>
<feature type="compositionally biased region" description="Basic and acidic residues" evidence="1">
    <location>
        <begin position="23"/>
        <end position="34"/>
    </location>
</feature>
<dbReference type="Proteomes" id="UP001642464">
    <property type="component" value="Unassembled WGS sequence"/>
</dbReference>
<name>A0ABP0MCY8_9DINO</name>
<dbReference type="EMBL" id="CAXAMM010021113">
    <property type="protein sequence ID" value="CAK9049348.1"/>
    <property type="molecule type" value="Genomic_DNA"/>
</dbReference>
<reference evidence="2 3" key="1">
    <citation type="submission" date="2024-02" db="EMBL/GenBank/DDBJ databases">
        <authorList>
            <person name="Chen Y."/>
            <person name="Shah S."/>
            <person name="Dougan E. K."/>
            <person name="Thang M."/>
            <person name="Chan C."/>
        </authorList>
    </citation>
    <scope>NUCLEOTIDE SEQUENCE [LARGE SCALE GENOMIC DNA]</scope>
</reference>
<sequence>MMNTSKSSKMASFSSGIMLSRSEAQRQKGDELRMRAAGIDPTKIDEQWLGEVMSKRQKKEVKVDEEMEKLKRLAAELPMEKSEVVSKKPEHRLTWLHKALVLAAKGRIPAPQIYGIGALTNRFNVQGAACGVPVEDGRGAVMGDGGAGAGEMRIRESKRGK</sequence>
<organism evidence="2 3">
    <name type="scientific">Durusdinium trenchii</name>
    <dbReference type="NCBI Taxonomy" id="1381693"/>
    <lineage>
        <taxon>Eukaryota</taxon>
        <taxon>Sar</taxon>
        <taxon>Alveolata</taxon>
        <taxon>Dinophyceae</taxon>
        <taxon>Suessiales</taxon>
        <taxon>Symbiodiniaceae</taxon>
        <taxon>Durusdinium</taxon>
    </lineage>
</organism>
<protein>
    <submittedName>
        <fullName evidence="2">Uncharacterized protein</fullName>
    </submittedName>
</protein>
<comment type="caution">
    <text evidence="2">The sequence shown here is derived from an EMBL/GenBank/DDBJ whole genome shotgun (WGS) entry which is preliminary data.</text>
</comment>
<feature type="compositionally biased region" description="Low complexity" evidence="1">
    <location>
        <begin position="1"/>
        <end position="15"/>
    </location>
</feature>